<evidence type="ECO:0000313" key="1">
    <source>
        <dbReference type="EMBL" id="NBD26817.1"/>
    </source>
</evidence>
<reference evidence="1 2" key="1">
    <citation type="submission" date="2020-01" db="EMBL/GenBank/DDBJ databases">
        <title>Paenibacillus soybeanensis sp. nov. isolated from the nodules of soybean (Glycine max(L.) Merr).</title>
        <authorList>
            <person name="Wang H."/>
        </authorList>
    </citation>
    <scope>NUCLEOTIDE SEQUENCE [LARGE SCALE GENOMIC DNA]</scope>
    <source>
        <strain evidence="1 2">T1</strain>
    </source>
</reference>
<comment type="caution">
    <text evidence="1">The sequence shown here is derived from an EMBL/GenBank/DDBJ whole genome shotgun (WGS) entry which is preliminary data.</text>
</comment>
<name>A0ABW9XX46_9BACL</name>
<keyword evidence="2" id="KW-1185">Reference proteome</keyword>
<protein>
    <submittedName>
        <fullName evidence="1">Uncharacterized protein</fullName>
    </submittedName>
</protein>
<gene>
    <name evidence="1" type="ORF">GT019_23320</name>
</gene>
<dbReference type="Proteomes" id="UP000665561">
    <property type="component" value="Unassembled WGS sequence"/>
</dbReference>
<accession>A0ABW9XX46</accession>
<dbReference type="EMBL" id="JAAAMV010000023">
    <property type="protein sequence ID" value="NBD26817.1"/>
    <property type="molecule type" value="Genomic_DNA"/>
</dbReference>
<dbReference type="RefSeq" id="WP_161745830.1">
    <property type="nucleotide sequence ID" value="NZ_JAAAMV010000023.1"/>
</dbReference>
<proteinExistence type="predicted"/>
<sequence length="68" mass="7481">MDGRFSGAPNAAWSRMQDTGGAAHLAAETRQKTVRFGEWAECGRFFVVAREMTADPVLRAYYLAALAE</sequence>
<evidence type="ECO:0000313" key="2">
    <source>
        <dbReference type="Proteomes" id="UP000665561"/>
    </source>
</evidence>
<organism evidence="1 2">
    <name type="scientific">Paenibacillus glycinis</name>
    <dbReference type="NCBI Taxonomy" id="2697035"/>
    <lineage>
        <taxon>Bacteria</taxon>
        <taxon>Bacillati</taxon>
        <taxon>Bacillota</taxon>
        <taxon>Bacilli</taxon>
        <taxon>Bacillales</taxon>
        <taxon>Paenibacillaceae</taxon>
        <taxon>Paenibacillus</taxon>
    </lineage>
</organism>